<accession>A0A1H3XC03</accession>
<evidence type="ECO:0000313" key="4">
    <source>
        <dbReference type="EMBL" id="SDZ96471.1"/>
    </source>
</evidence>
<dbReference type="STRING" id="37625.SAMN05660420_00894"/>
<evidence type="ECO:0000256" key="3">
    <source>
        <dbReference type="ARBA" id="ARBA00033787"/>
    </source>
</evidence>
<organism evidence="4 5">
    <name type="scientific">Desulfuromusa kysingii</name>
    <dbReference type="NCBI Taxonomy" id="37625"/>
    <lineage>
        <taxon>Bacteria</taxon>
        <taxon>Pseudomonadati</taxon>
        <taxon>Thermodesulfobacteriota</taxon>
        <taxon>Desulfuromonadia</taxon>
        <taxon>Desulfuromonadales</taxon>
        <taxon>Geopsychrobacteraceae</taxon>
        <taxon>Desulfuromusa</taxon>
    </lineage>
</organism>
<dbReference type="InterPro" id="IPR007544">
    <property type="entry name" value="ENCAP"/>
</dbReference>
<comment type="subcellular location">
    <subcellularLocation>
        <location evidence="1">Encapsulin nanocompartment</location>
    </subcellularLocation>
</comment>
<dbReference type="Gene3D" id="3.30.2400.30">
    <property type="match status" value="1"/>
</dbReference>
<evidence type="ECO:0000256" key="1">
    <source>
        <dbReference type="ARBA" id="ARBA00033738"/>
    </source>
</evidence>
<dbReference type="Proteomes" id="UP000199409">
    <property type="component" value="Unassembled WGS sequence"/>
</dbReference>
<dbReference type="EMBL" id="FNQN01000002">
    <property type="protein sequence ID" value="SDZ96471.1"/>
    <property type="molecule type" value="Genomic_DNA"/>
</dbReference>
<keyword evidence="5" id="KW-1185">Reference proteome</keyword>
<dbReference type="PANTHER" id="PTHR37165:SF1">
    <property type="entry name" value="TYPE 1 ENCAPSULIN SHELL PROTEIN"/>
    <property type="match status" value="1"/>
</dbReference>
<dbReference type="RefSeq" id="WP_092345129.1">
    <property type="nucleotide sequence ID" value="NZ_FNQN01000002.1"/>
</dbReference>
<dbReference type="GO" id="GO:0140737">
    <property type="term" value="C:encapsulin nanocompartment"/>
    <property type="evidence" value="ECO:0007669"/>
    <property type="project" value="UniProtKB-SubCell"/>
</dbReference>
<dbReference type="Pfam" id="PF04454">
    <property type="entry name" value="Linocin_M18"/>
    <property type="match status" value="1"/>
</dbReference>
<gene>
    <name evidence="4" type="ORF">SAMN05660420_00894</name>
</gene>
<reference evidence="4 5" key="1">
    <citation type="submission" date="2016-10" db="EMBL/GenBank/DDBJ databases">
        <authorList>
            <person name="de Groot N.N."/>
        </authorList>
    </citation>
    <scope>NUCLEOTIDE SEQUENCE [LARGE SCALE GENOMIC DNA]</scope>
    <source>
        <strain evidence="4 5">DSM 7343</strain>
    </source>
</reference>
<dbReference type="PIRSF" id="PIRSF019254">
    <property type="entry name" value="CFP29"/>
    <property type="match status" value="1"/>
</dbReference>
<sequence length="266" mass="29131">MDLLRRELAPISPKGWDEIDSMAKETLVATLSGRKYIDIDGPHGIGHACVTLGRLSLPKAQKGEKVGYGLHQVLPLVEARVNFTLETWELDNVERGAKDLQLDALVEACRELAMFEEKAIYSGFKPGMIIGLQDIVKGNELSFVLEMDALVDAISEGQTQMLKDGVEGPANLIVSADIWKFLARTSPGGTLRSIVERQIAGQVIYSELVKDALLVANRSGDLELTVGQDFAVGYHSHTATEINFFATESFTFRVIAPEALIGFKLK</sequence>
<dbReference type="NCBIfam" id="NF041155">
    <property type="entry name" value="encap_f1"/>
    <property type="match status" value="1"/>
</dbReference>
<evidence type="ECO:0000256" key="2">
    <source>
        <dbReference type="ARBA" id="ARBA00033743"/>
    </source>
</evidence>
<keyword evidence="3" id="KW-1284">Encapsulin nanocompartment</keyword>
<proteinExistence type="inferred from homology"/>
<evidence type="ECO:0000313" key="5">
    <source>
        <dbReference type="Proteomes" id="UP000199409"/>
    </source>
</evidence>
<protein>
    <submittedName>
        <fullName evidence="4">Uncharacterized protein, linocin/CFP29 family</fullName>
    </submittedName>
</protein>
<dbReference type="InterPro" id="IPR051429">
    <property type="entry name" value="Encapsulin_nc"/>
</dbReference>
<name>A0A1H3XC03_9BACT</name>
<dbReference type="Gene3D" id="3.30.2320.10">
    <property type="entry name" value="hypothetical protein PF0899 domain"/>
    <property type="match status" value="1"/>
</dbReference>
<comment type="similarity">
    <text evidence="2">Belongs to the encapsulin family. Family 1 subfamily.</text>
</comment>
<dbReference type="AlphaFoldDB" id="A0A1H3XC03"/>
<dbReference type="OrthoDB" id="2922at2"/>
<dbReference type="PANTHER" id="PTHR37165">
    <property type="entry name" value="PEPTIDASE U56 FAMILY"/>
    <property type="match status" value="1"/>
</dbReference>